<feature type="transmembrane region" description="Helical" evidence="6">
    <location>
        <begin position="65"/>
        <end position="84"/>
    </location>
</feature>
<evidence type="ECO:0000256" key="3">
    <source>
        <dbReference type="ARBA" id="ARBA00022989"/>
    </source>
</evidence>
<feature type="domain" description="O-antigen ligase-related" evidence="7">
    <location>
        <begin position="222"/>
        <end position="396"/>
    </location>
</feature>
<evidence type="ECO:0000259" key="7">
    <source>
        <dbReference type="Pfam" id="PF04932"/>
    </source>
</evidence>
<evidence type="ECO:0000256" key="2">
    <source>
        <dbReference type="ARBA" id="ARBA00022692"/>
    </source>
</evidence>
<feature type="transmembrane region" description="Helical" evidence="6">
    <location>
        <begin position="383"/>
        <end position="409"/>
    </location>
</feature>
<dbReference type="InterPro" id="IPR011990">
    <property type="entry name" value="TPR-like_helical_dom_sf"/>
</dbReference>
<proteinExistence type="predicted"/>
<evidence type="ECO:0000256" key="4">
    <source>
        <dbReference type="ARBA" id="ARBA00023136"/>
    </source>
</evidence>
<evidence type="ECO:0000313" key="9">
    <source>
        <dbReference type="Proteomes" id="UP000179072"/>
    </source>
</evidence>
<feature type="transmembrane region" description="Helical" evidence="6">
    <location>
        <begin position="421"/>
        <end position="440"/>
    </location>
</feature>
<feature type="transmembrane region" description="Helical" evidence="6">
    <location>
        <begin position="7"/>
        <end position="25"/>
    </location>
</feature>
<dbReference type="PROSITE" id="PS50005">
    <property type="entry name" value="TPR"/>
    <property type="match status" value="1"/>
</dbReference>
<feature type="transmembrane region" description="Helical" evidence="6">
    <location>
        <begin position="483"/>
        <end position="501"/>
    </location>
</feature>
<keyword evidence="4 6" id="KW-0472">Membrane</keyword>
<dbReference type="GO" id="GO:0016020">
    <property type="term" value="C:membrane"/>
    <property type="evidence" value="ECO:0007669"/>
    <property type="project" value="UniProtKB-SubCell"/>
</dbReference>
<keyword evidence="2 6" id="KW-0812">Transmembrane</keyword>
<evidence type="ECO:0000313" key="8">
    <source>
        <dbReference type="EMBL" id="OGK45065.1"/>
    </source>
</evidence>
<organism evidence="8 9">
    <name type="scientific">Candidatus Roizmanbacteria bacterium RIFCSPLOWO2_01_FULL_38_11</name>
    <dbReference type="NCBI Taxonomy" id="1802060"/>
    <lineage>
        <taxon>Bacteria</taxon>
        <taxon>Candidatus Roizmaniibacteriota</taxon>
    </lineage>
</organism>
<feature type="transmembrane region" description="Helical" evidence="6">
    <location>
        <begin position="37"/>
        <end position="53"/>
    </location>
</feature>
<dbReference type="Gene3D" id="1.25.40.10">
    <property type="entry name" value="Tetratricopeptide repeat domain"/>
    <property type="match status" value="1"/>
</dbReference>
<dbReference type="AlphaFoldDB" id="A0A1F7INX6"/>
<evidence type="ECO:0000256" key="6">
    <source>
        <dbReference type="SAM" id="Phobius"/>
    </source>
</evidence>
<dbReference type="EMBL" id="MGAK01000007">
    <property type="protein sequence ID" value="OGK45065.1"/>
    <property type="molecule type" value="Genomic_DNA"/>
</dbReference>
<feature type="repeat" description="TPR" evidence="5">
    <location>
        <begin position="502"/>
        <end position="535"/>
    </location>
</feature>
<name>A0A1F7INX6_9BACT</name>
<dbReference type="SUPFAM" id="SSF48452">
    <property type="entry name" value="TPR-like"/>
    <property type="match status" value="1"/>
</dbReference>
<keyword evidence="3 6" id="KW-1133">Transmembrane helix</keyword>
<accession>A0A1F7INX6</accession>
<dbReference type="Proteomes" id="UP000179072">
    <property type="component" value="Unassembled WGS sequence"/>
</dbReference>
<dbReference type="PANTHER" id="PTHR37422">
    <property type="entry name" value="TEICHURONIC ACID BIOSYNTHESIS PROTEIN TUAE"/>
    <property type="match status" value="1"/>
</dbReference>
<dbReference type="InterPro" id="IPR019734">
    <property type="entry name" value="TPR_rpt"/>
</dbReference>
<keyword evidence="5" id="KW-0802">TPR repeat</keyword>
<feature type="transmembrane region" description="Helical" evidence="6">
    <location>
        <begin position="268"/>
        <end position="289"/>
    </location>
</feature>
<reference evidence="8 9" key="1">
    <citation type="journal article" date="2016" name="Nat. Commun.">
        <title>Thousands of microbial genomes shed light on interconnected biogeochemical processes in an aquifer system.</title>
        <authorList>
            <person name="Anantharaman K."/>
            <person name="Brown C.T."/>
            <person name="Hug L.A."/>
            <person name="Sharon I."/>
            <person name="Castelle C.J."/>
            <person name="Probst A.J."/>
            <person name="Thomas B.C."/>
            <person name="Singh A."/>
            <person name="Wilkins M.J."/>
            <person name="Karaoz U."/>
            <person name="Brodie E.L."/>
            <person name="Williams K.H."/>
            <person name="Hubbard S.S."/>
            <person name="Banfield J.F."/>
        </authorList>
    </citation>
    <scope>NUCLEOTIDE SEQUENCE [LARGE SCALE GENOMIC DNA]</scope>
</reference>
<comment type="subcellular location">
    <subcellularLocation>
        <location evidence="1">Membrane</location>
        <topology evidence="1">Multi-pass membrane protein</topology>
    </subcellularLocation>
</comment>
<comment type="caution">
    <text evidence="8">The sequence shown here is derived from an EMBL/GenBank/DDBJ whole genome shotgun (WGS) entry which is preliminary data.</text>
</comment>
<feature type="transmembrane region" description="Helical" evidence="6">
    <location>
        <begin position="190"/>
        <end position="207"/>
    </location>
</feature>
<evidence type="ECO:0000256" key="1">
    <source>
        <dbReference type="ARBA" id="ARBA00004141"/>
    </source>
</evidence>
<feature type="transmembrane region" description="Helical" evidence="6">
    <location>
        <begin position="238"/>
        <end position="256"/>
    </location>
</feature>
<feature type="transmembrane region" description="Helical" evidence="6">
    <location>
        <begin position="129"/>
        <end position="149"/>
    </location>
</feature>
<dbReference type="InterPro" id="IPR007016">
    <property type="entry name" value="O-antigen_ligase-rel_domated"/>
</dbReference>
<feature type="transmembrane region" description="Helical" evidence="6">
    <location>
        <begin position="446"/>
        <end position="462"/>
    </location>
</feature>
<sequence>MNEKFNKIFLLLYSLLFAITPFVMFHKTSELFEFNKMLFIYLVTSAIFCVWLFRSLLYRKPIISMSFLSIPLLIFLGSQLLSTITSIDHETSLFGYYGRFNGGLLPTLTYIVLYFAFISNIDTKKVFPVLEKLLTISIIGSAIVLLWGLPSKFGFDLTCFAFTGHLNVDCWTEQFKPTIRIFSTLGQPNWLGAYLATHFFIGAYFFLRKEQARKTLILYGAYLLLNFSGILLTTSRSALLSLPIGIVLIASYFIINKSKYILNRKKEIGILIALFLCSIVVFKTGIGSIDRVLRLDFKPSVSNQSAQISSETKPVIGQDVTDSFTIRKIVWQGGYSLGLQHILLGTGPETFAYAYNFTRPREHNLTSEWDYVYNKAHNEFVNYFATSGIAGILSYLLLIGCTIVLFLRVIKSDVFSSAQKLLAATLLSGYLSILITNFFGFSTTTVNIYFYLLPAFAAILMVKREPVKDISTALTNQQKIFSVLSVCIFLVLGVFVLRYFLADTHYAMGENYRNIDDYDEALRQYYQADAYKHEHVYEEKIAQTLAQKGFIEGFGTKKMPLCFDSNGKKMLCGKLSEDYMKKALKGSPLNVYYWKTKSRNEFLIYQTTGDEIFFDQAIMSMRKARELAPTDPRLPYTQGLYYLAKYEPKKSLTLEEKRLFQVNGLGPVEFAISLKPNYKDALYLKALILKQLGQKDEAKKLLESILRDFGEDSKIKEELKAL</sequence>
<feature type="transmembrane region" description="Helical" evidence="6">
    <location>
        <begin position="96"/>
        <end position="117"/>
    </location>
</feature>
<protein>
    <recommendedName>
        <fullName evidence="7">O-antigen ligase-related domain-containing protein</fullName>
    </recommendedName>
</protein>
<evidence type="ECO:0000256" key="5">
    <source>
        <dbReference type="PROSITE-ProRule" id="PRU00339"/>
    </source>
</evidence>
<dbReference type="Pfam" id="PF04932">
    <property type="entry name" value="Wzy_C"/>
    <property type="match status" value="1"/>
</dbReference>
<gene>
    <name evidence="8" type="ORF">A2957_02090</name>
</gene>
<feature type="transmembrane region" description="Helical" evidence="6">
    <location>
        <begin position="216"/>
        <end position="232"/>
    </location>
</feature>
<dbReference type="STRING" id="1802060.A2957_02090"/>
<dbReference type="PANTHER" id="PTHR37422:SF13">
    <property type="entry name" value="LIPOPOLYSACCHARIDE BIOSYNTHESIS PROTEIN PA4999-RELATED"/>
    <property type="match status" value="1"/>
</dbReference>
<dbReference type="InterPro" id="IPR051533">
    <property type="entry name" value="WaaL-like"/>
</dbReference>